<evidence type="ECO:0000256" key="5">
    <source>
        <dbReference type="ARBA" id="ARBA00022989"/>
    </source>
</evidence>
<evidence type="ECO:0000256" key="7">
    <source>
        <dbReference type="SAM" id="MobiDB-lite"/>
    </source>
</evidence>
<comment type="caution">
    <text evidence="9">The sequence shown here is derived from an EMBL/GenBank/DDBJ whole genome shotgun (WGS) entry which is preliminary data.</text>
</comment>
<feature type="transmembrane region" description="Helical" evidence="8">
    <location>
        <begin position="185"/>
        <end position="204"/>
    </location>
</feature>
<sequence length="527" mass="57062">MRIPLASFQWMLFILMGSIVIPVAVGSTYGLTGDVLVTFVSRTLFVLGVAGIIQVFWGHKMPIIEGPAGVWWAVFVLYLGIGGAMFGPGNEDNVETLRVLGFCFILSGFVFILFAYLGWIEKIAKLFTPTIIGVYLLLMVVQLSGTFVKGMMGVNAPGDTVDLLVMFLSIITVASAFYVKRFKSVAAYSTLISIAVGWALFIIFGKGNPVVPTETYFQLPELFPFGMPRIEIGMVLNVVLLTVLLITNLMASVKAVQITLETFNIQPENRLKETGIVSGLIHIMAGAFGAIGPVPISGSAAFIAQTRITEKLPFILGNVLIIAISLSPKVTALFAALPTAVGFAALVPTFGFGTIIIAKNQLALAKYPDIRNFVAAAAWFIGIGIMFMPSTAFANMSALTVSILSNGLIVGTAFAIILERSMLKKREQEEAGITPEPLTLSGLIESIKGLVSKAEAKSKLHKEAHTETHKDHDSKAKVMPVETVEGFVSDEEVEVVKQPAMDENKQSNKQDNKDDNKHDNKHENSRE</sequence>
<feature type="transmembrane region" description="Helical" evidence="8">
    <location>
        <begin position="396"/>
        <end position="418"/>
    </location>
</feature>
<keyword evidence="10" id="KW-1185">Reference proteome</keyword>
<feature type="transmembrane region" description="Helical" evidence="8">
    <location>
        <begin position="232"/>
        <end position="251"/>
    </location>
</feature>
<evidence type="ECO:0000313" key="10">
    <source>
        <dbReference type="Proteomes" id="UP000245020"/>
    </source>
</evidence>
<name>A0A2U2AGT6_9GAMM</name>
<accession>A0A2U2AGT6</accession>
<keyword evidence="4 8" id="KW-0812">Transmembrane</keyword>
<dbReference type="Proteomes" id="UP000245020">
    <property type="component" value="Unassembled WGS sequence"/>
</dbReference>
<feature type="transmembrane region" description="Helical" evidence="8">
    <location>
        <begin position="160"/>
        <end position="178"/>
    </location>
</feature>
<organism evidence="9 10">
    <name type="scientific">Ignatzschineria ureiclastica</name>
    <dbReference type="NCBI Taxonomy" id="472582"/>
    <lineage>
        <taxon>Bacteria</taxon>
        <taxon>Pseudomonadati</taxon>
        <taxon>Pseudomonadota</taxon>
        <taxon>Gammaproteobacteria</taxon>
        <taxon>Cardiobacteriales</taxon>
        <taxon>Ignatzschineriaceae</taxon>
        <taxon>Ignatzschineria</taxon>
    </lineage>
</organism>
<dbReference type="RefSeq" id="WP_109188486.1">
    <property type="nucleotide sequence ID" value="NZ_BMYA01000001.1"/>
</dbReference>
<reference evidence="10" key="1">
    <citation type="submission" date="2018-05" db="EMBL/GenBank/DDBJ databases">
        <title>Ignatzschineria dubaiensis sp. nov., isolated from necrotic foot tissues of dromedaries (Camelus dromedarius) and associated maggots in Dubai, United Arab Emirates.</title>
        <authorList>
            <person name="Tsang C.C."/>
            <person name="Tang J.Y.M."/>
            <person name="Fong J.Y.H."/>
            <person name="Kinne J."/>
            <person name="Lee H.H."/>
            <person name="Joseph M."/>
            <person name="Jose S."/>
            <person name="Schuster R.K."/>
            <person name="Tang Y."/>
            <person name="Sivakumar S."/>
            <person name="Chen J.H.K."/>
            <person name="Teng J.L.L."/>
            <person name="Lau S.K.P."/>
            <person name="Wernery U."/>
            <person name="Woo P.C.Y."/>
        </authorList>
    </citation>
    <scope>NUCLEOTIDE SEQUENCE [LARGE SCALE GENOMIC DNA]</scope>
    <source>
        <strain evidence="10">KCTC 22644</strain>
    </source>
</reference>
<dbReference type="PANTHER" id="PTHR42810">
    <property type="entry name" value="PURINE PERMEASE C1399.01C-RELATED"/>
    <property type="match status" value="1"/>
</dbReference>
<evidence type="ECO:0000256" key="8">
    <source>
        <dbReference type="SAM" id="Phobius"/>
    </source>
</evidence>
<keyword evidence="3" id="KW-0813">Transport</keyword>
<protein>
    <submittedName>
        <fullName evidence="9">Purine permease</fullName>
    </submittedName>
</protein>
<dbReference type="PANTHER" id="PTHR42810:SF1">
    <property type="entry name" value="PURINE PERMEASE YWDJ-RELATED"/>
    <property type="match status" value="1"/>
</dbReference>
<dbReference type="InterPro" id="IPR006043">
    <property type="entry name" value="NCS2"/>
</dbReference>
<dbReference type="EMBL" id="QEWQ01000001">
    <property type="protein sequence ID" value="PWD81865.1"/>
    <property type="molecule type" value="Genomic_DNA"/>
</dbReference>
<keyword evidence="5 8" id="KW-1133">Transmembrane helix</keyword>
<evidence type="ECO:0000256" key="6">
    <source>
        <dbReference type="ARBA" id="ARBA00023136"/>
    </source>
</evidence>
<feature type="transmembrane region" description="Helical" evidence="8">
    <location>
        <begin position="126"/>
        <end position="148"/>
    </location>
</feature>
<dbReference type="Pfam" id="PF00860">
    <property type="entry name" value="Xan_ur_permease"/>
    <property type="match status" value="1"/>
</dbReference>
<feature type="transmembrane region" description="Helical" evidence="8">
    <location>
        <begin position="370"/>
        <end position="390"/>
    </location>
</feature>
<evidence type="ECO:0000256" key="4">
    <source>
        <dbReference type="ARBA" id="ARBA00022692"/>
    </source>
</evidence>
<proteinExistence type="inferred from homology"/>
<feature type="transmembrane region" description="Helical" evidence="8">
    <location>
        <begin position="35"/>
        <end position="57"/>
    </location>
</feature>
<dbReference type="OrthoDB" id="5597247at2"/>
<feature type="transmembrane region" description="Helical" evidence="8">
    <location>
        <begin position="99"/>
        <end position="119"/>
    </location>
</feature>
<dbReference type="NCBIfam" id="NF037981">
    <property type="entry name" value="NCS2_1"/>
    <property type="match status" value="1"/>
</dbReference>
<dbReference type="GO" id="GO:0042907">
    <property type="term" value="F:xanthine transmembrane transporter activity"/>
    <property type="evidence" value="ECO:0007669"/>
    <property type="project" value="TreeGrafter"/>
</dbReference>
<feature type="transmembrane region" description="Helical" evidence="8">
    <location>
        <begin position="334"/>
        <end position="358"/>
    </location>
</feature>
<feature type="region of interest" description="Disordered" evidence="7">
    <location>
        <begin position="458"/>
        <end position="527"/>
    </location>
</feature>
<evidence type="ECO:0000313" key="9">
    <source>
        <dbReference type="EMBL" id="PWD81865.1"/>
    </source>
</evidence>
<keyword evidence="6 8" id="KW-0472">Membrane</keyword>
<feature type="transmembrane region" description="Helical" evidence="8">
    <location>
        <begin position="69"/>
        <end position="87"/>
    </location>
</feature>
<dbReference type="AlphaFoldDB" id="A0A2U2AGT6"/>
<feature type="transmembrane region" description="Helical" evidence="8">
    <location>
        <begin position="12"/>
        <end position="29"/>
    </location>
</feature>
<evidence type="ECO:0000256" key="1">
    <source>
        <dbReference type="ARBA" id="ARBA00004141"/>
    </source>
</evidence>
<evidence type="ECO:0000256" key="3">
    <source>
        <dbReference type="ARBA" id="ARBA00022448"/>
    </source>
</evidence>
<evidence type="ECO:0000256" key="2">
    <source>
        <dbReference type="ARBA" id="ARBA00008821"/>
    </source>
</evidence>
<feature type="compositionally biased region" description="Basic and acidic residues" evidence="7">
    <location>
        <begin position="500"/>
        <end position="527"/>
    </location>
</feature>
<comment type="subcellular location">
    <subcellularLocation>
        <location evidence="1">Membrane</location>
        <topology evidence="1">Multi-pass membrane protein</topology>
    </subcellularLocation>
</comment>
<comment type="similarity">
    <text evidence="2">Belongs to the nucleobase:cation symporter-2 (NCS2) (TC 2.A.40) family.</text>
</comment>
<gene>
    <name evidence="9" type="ORF">DC083_01385</name>
</gene>
<feature type="compositionally biased region" description="Basic and acidic residues" evidence="7">
    <location>
        <begin position="458"/>
        <end position="476"/>
    </location>
</feature>
<dbReference type="GO" id="GO:0005886">
    <property type="term" value="C:plasma membrane"/>
    <property type="evidence" value="ECO:0007669"/>
    <property type="project" value="TreeGrafter"/>
</dbReference>